<dbReference type="InterPro" id="IPR050476">
    <property type="entry name" value="Insect_CytP450_Detox"/>
</dbReference>
<dbReference type="GO" id="GO:0004497">
    <property type="term" value="F:monooxygenase activity"/>
    <property type="evidence" value="ECO:0007669"/>
    <property type="project" value="UniProtKB-KW"/>
</dbReference>
<dbReference type="InterPro" id="IPR001128">
    <property type="entry name" value="Cyt_P450"/>
</dbReference>
<dbReference type="EMBL" id="UYYG01000038">
    <property type="protein sequence ID" value="VDN51962.1"/>
    <property type="molecule type" value="Genomic_DNA"/>
</dbReference>
<dbReference type="InterPro" id="IPR036396">
    <property type="entry name" value="Cyt_P450_sf"/>
</dbReference>
<dbReference type="PROSITE" id="PS00086">
    <property type="entry name" value="CYTOCHROME_P450"/>
    <property type="match status" value="1"/>
</dbReference>
<evidence type="ECO:0000256" key="6">
    <source>
        <dbReference type="ARBA" id="ARBA00023004"/>
    </source>
</evidence>
<gene>
    <name evidence="10" type="ORF">DME_LOCUS1935</name>
</gene>
<keyword evidence="4 8" id="KW-0479">Metal-binding</keyword>
<dbReference type="GO" id="GO:0016705">
    <property type="term" value="F:oxidoreductase activity, acting on paired donors, with incorporation or reduction of molecular oxygen"/>
    <property type="evidence" value="ECO:0007669"/>
    <property type="project" value="InterPro"/>
</dbReference>
<dbReference type="PANTHER" id="PTHR24292:SF98">
    <property type="entry name" value="CYTOCHROME P450"/>
    <property type="match status" value="1"/>
</dbReference>
<keyword evidence="11" id="KW-1185">Reference proteome</keyword>
<evidence type="ECO:0000256" key="2">
    <source>
        <dbReference type="ARBA" id="ARBA00010617"/>
    </source>
</evidence>
<reference evidence="10 11" key="1">
    <citation type="submission" date="2018-11" db="EMBL/GenBank/DDBJ databases">
        <authorList>
            <consortium name="Pathogen Informatics"/>
        </authorList>
    </citation>
    <scope>NUCLEOTIDE SEQUENCE [LARGE SCALE GENOMIC DNA]</scope>
</reference>
<evidence type="ECO:0000256" key="9">
    <source>
        <dbReference type="RuleBase" id="RU000461"/>
    </source>
</evidence>
<dbReference type="OrthoDB" id="2789670at2759"/>
<keyword evidence="7 9" id="KW-0503">Monooxygenase</keyword>
<evidence type="ECO:0000256" key="8">
    <source>
        <dbReference type="PIRSR" id="PIRSR602401-1"/>
    </source>
</evidence>
<dbReference type="PRINTS" id="PR00463">
    <property type="entry name" value="EP450I"/>
</dbReference>
<evidence type="ECO:0000313" key="10">
    <source>
        <dbReference type="EMBL" id="VDN51962.1"/>
    </source>
</evidence>
<evidence type="ECO:0000256" key="4">
    <source>
        <dbReference type="ARBA" id="ARBA00022723"/>
    </source>
</evidence>
<dbReference type="SUPFAM" id="SSF48264">
    <property type="entry name" value="Cytochrome P450"/>
    <property type="match status" value="1"/>
</dbReference>
<keyword evidence="3 8" id="KW-0349">Heme</keyword>
<accession>A0A3P7SC82</accession>
<dbReference type="GO" id="GO:0005506">
    <property type="term" value="F:iron ion binding"/>
    <property type="evidence" value="ECO:0007669"/>
    <property type="project" value="InterPro"/>
</dbReference>
<dbReference type="PRINTS" id="PR00385">
    <property type="entry name" value="P450"/>
</dbReference>
<dbReference type="AlphaFoldDB" id="A0A3P7SC82"/>
<comment type="similarity">
    <text evidence="2 9">Belongs to the cytochrome P450 family.</text>
</comment>
<evidence type="ECO:0000313" key="11">
    <source>
        <dbReference type="Proteomes" id="UP000274756"/>
    </source>
</evidence>
<keyword evidence="5 9" id="KW-0560">Oxidoreductase</keyword>
<keyword evidence="6 8" id="KW-0408">Iron</keyword>
<evidence type="ECO:0000256" key="5">
    <source>
        <dbReference type="ARBA" id="ARBA00023002"/>
    </source>
</evidence>
<dbReference type="Gene3D" id="1.10.630.10">
    <property type="entry name" value="Cytochrome P450"/>
    <property type="match status" value="1"/>
</dbReference>
<dbReference type="Proteomes" id="UP000274756">
    <property type="component" value="Unassembled WGS sequence"/>
</dbReference>
<dbReference type="InterPro" id="IPR002401">
    <property type="entry name" value="Cyt_P450_E_grp-I"/>
</dbReference>
<dbReference type="Pfam" id="PF00067">
    <property type="entry name" value="p450"/>
    <property type="match status" value="1"/>
</dbReference>
<dbReference type="PANTHER" id="PTHR24292">
    <property type="entry name" value="CYTOCHROME P450"/>
    <property type="match status" value="1"/>
</dbReference>
<name>A0A3P7SC82_DRAME</name>
<evidence type="ECO:0000256" key="1">
    <source>
        <dbReference type="ARBA" id="ARBA00001971"/>
    </source>
</evidence>
<dbReference type="GO" id="GO:0020037">
    <property type="term" value="F:heme binding"/>
    <property type="evidence" value="ECO:0007669"/>
    <property type="project" value="InterPro"/>
</dbReference>
<organism evidence="10 11">
    <name type="scientific">Dracunculus medinensis</name>
    <name type="common">Guinea worm</name>
    <dbReference type="NCBI Taxonomy" id="318479"/>
    <lineage>
        <taxon>Eukaryota</taxon>
        <taxon>Metazoa</taxon>
        <taxon>Ecdysozoa</taxon>
        <taxon>Nematoda</taxon>
        <taxon>Chromadorea</taxon>
        <taxon>Rhabditida</taxon>
        <taxon>Spirurina</taxon>
        <taxon>Dracunculoidea</taxon>
        <taxon>Dracunculidae</taxon>
        <taxon>Dracunculus</taxon>
    </lineage>
</organism>
<dbReference type="InterPro" id="IPR017972">
    <property type="entry name" value="Cyt_P450_CS"/>
</dbReference>
<proteinExistence type="inferred from homology"/>
<dbReference type="STRING" id="318479.A0A3P7SC82"/>
<sequence>MKQKIFEFQEIIAQCRFLTSAGFDTTANTLAYLLYLLSKHYDVQENLRSEIDNEKNINFDTISQMPYLQCVVAETLRLFPHAAMLQSRRCMQDCLIGDYKFAKDLSIIFDTWSLHYDVDIWGDDANDRFGRNRTRNESLSWMPFGMGARQCVGMRFALLEIKATVCYLLKRFYIRTTNCCNVSRIVFTVKCHF</sequence>
<evidence type="ECO:0000256" key="3">
    <source>
        <dbReference type="ARBA" id="ARBA00022617"/>
    </source>
</evidence>
<evidence type="ECO:0008006" key="12">
    <source>
        <dbReference type="Google" id="ProtNLM"/>
    </source>
</evidence>
<comment type="cofactor">
    <cofactor evidence="1 8">
        <name>heme</name>
        <dbReference type="ChEBI" id="CHEBI:30413"/>
    </cofactor>
</comment>
<protein>
    <recommendedName>
        <fullName evidence="12">Cytochrome P450</fullName>
    </recommendedName>
</protein>
<evidence type="ECO:0000256" key="7">
    <source>
        <dbReference type="ARBA" id="ARBA00023033"/>
    </source>
</evidence>
<feature type="binding site" description="axial binding residue" evidence="8">
    <location>
        <position position="151"/>
    </location>
    <ligand>
        <name>heme</name>
        <dbReference type="ChEBI" id="CHEBI:30413"/>
    </ligand>
    <ligandPart>
        <name>Fe</name>
        <dbReference type="ChEBI" id="CHEBI:18248"/>
    </ligandPart>
</feature>